<keyword evidence="1" id="KW-1133">Transmembrane helix</keyword>
<feature type="transmembrane region" description="Helical" evidence="1">
    <location>
        <begin position="67"/>
        <end position="85"/>
    </location>
</feature>
<dbReference type="GeneID" id="78228808"/>
<comment type="caution">
    <text evidence="2">The sequence shown here is derived from an EMBL/GenBank/DDBJ whole genome shotgun (WGS) entry which is preliminary data.</text>
</comment>
<feature type="transmembrane region" description="Helical" evidence="1">
    <location>
        <begin position="39"/>
        <end position="60"/>
    </location>
</feature>
<evidence type="ECO:0000313" key="2">
    <source>
        <dbReference type="EMBL" id="EFW05963.1"/>
    </source>
</evidence>
<dbReference type="RefSeq" id="WP_008787897.1">
    <property type="nucleotide sequence ID" value="NZ_AKCB01000001.1"/>
</dbReference>
<dbReference type="AlphaFoldDB" id="E7G7P3"/>
<evidence type="ECO:0008006" key="4">
    <source>
        <dbReference type="Google" id="ProtNLM"/>
    </source>
</evidence>
<sequence>MKKTIRIYINTLLLFLIPFTLISLILAILSYFMQINATVLEIIIQILSYAFLLLSALYFTSQINQKRISHCLCLSLVYFLVSLLIHLGNLNYIHLLMKSILFMVIGLYKELRDRRLNA</sequence>
<dbReference type="OrthoDB" id="1654528at2"/>
<feature type="transmembrane region" description="Helical" evidence="1">
    <location>
        <begin position="12"/>
        <end position="33"/>
    </location>
</feature>
<gene>
    <name evidence="2" type="ORF">HMPREF9488_00781</name>
</gene>
<name>E7G7P3_9FIRM</name>
<keyword evidence="1" id="KW-0812">Transmembrane</keyword>
<accession>E7G7P3</accession>
<keyword evidence="3" id="KW-1185">Reference proteome</keyword>
<keyword evidence="1" id="KW-0472">Membrane</keyword>
<proteinExistence type="predicted"/>
<protein>
    <recommendedName>
        <fullName evidence="4">DUF3792 domain-containing protein</fullName>
    </recommendedName>
</protein>
<organism evidence="2 3">
    <name type="scientific">Coprobacillus cateniformis</name>
    <dbReference type="NCBI Taxonomy" id="100884"/>
    <lineage>
        <taxon>Bacteria</taxon>
        <taxon>Bacillati</taxon>
        <taxon>Bacillota</taxon>
        <taxon>Erysipelotrichia</taxon>
        <taxon>Erysipelotrichales</taxon>
        <taxon>Coprobacillaceae</taxon>
        <taxon>Coprobacillus</taxon>
    </lineage>
</organism>
<dbReference type="EMBL" id="ADKX01000011">
    <property type="protein sequence ID" value="EFW05963.1"/>
    <property type="molecule type" value="Genomic_DNA"/>
</dbReference>
<dbReference type="Proteomes" id="UP000003157">
    <property type="component" value="Unassembled WGS sequence"/>
</dbReference>
<dbReference type="eggNOG" id="ENOG50349EX">
    <property type="taxonomic scope" value="Bacteria"/>
</dbReference>
<evidence type="ECO:0000313" key="3">
    <source>
        <dbReference type="Proteomes" id="UP000003157"/>
    </source>
</evidence>
<reference evidence="2 3" key="1">
    <citation type="submission" date="2010-12" db="EMBL/GenBank/DDBJ databases">
        <title>The Genome Sequence of Coprobacillus sp. strain 29_1.</title>
        <authorList>
            <consortium name="The Broad Institute Genome Sequencing Platform"/>
            <person name="Earl A."/>
            <person name="Ward D."/>
            <person name="Feldgarden M."/>
            <person name="Gevers D."/>
            <person name="Daigneault M."/>
            <person name="Sibley C.D."/>
            <person name="White A."/>
            <person name="Strauss J."/>
            <person name="Allen-Vercoe E."/>
            <person name="Young S.K."/>
            <person name="Zeng Q."/>
            <person name="Gargeya S."/>
            <person name="Fitzgerald M."/>
            <person name="Haas B."/>
            <person name="Abouelleil A."/>
            <person name="Alvarado L."/>
            <person name="Arachchi H.M."/>
            <person name="Berlin A."/>
            <person name="Brown A."/>
            <person name="Chapman S.B."/>
            <person name="Chen Z."/>
            <person name="Dunbar C."/>
            <person name="Freedman E."/>
            <person name="Gearin G."/>
            <person name="Gellesch M."/>
            <person name="Goldberg J."/>
            <person name="Griggs A."/>
            <person name="Gujja S."/>
            <person name="Heilman E."/>
            <person name="Heiman D."/>
            <person name="Howarth C."/>
            <person name="Larson L."/>
            <person name="Lui A."/>
            <person name="MacDonald P.J.P."/>
            <person name="Mehta T."/>
            <person name="Montmayeur A."/>
            <person name="Murphy C."/>
            <person name="Neiman D."/>
            <person name="Pearson M."/>
            <person name="Priest M."/>
            <person name="Roberts A."/>
            <person name="Saif S."/>
            <person name="Shea T."/>
            <person name="Shenoy N."/>
            <person name="Sisk P."/>
            <person name="Stolte C."/>
            <person name="Sykes S."/>
            <person name="White J."/>
            <person name="Yandava C."/>
            <person name="Nusbaum C."/>
            <person name="Birren B."/>
        </authorList>
    </citation>
    <scope>NUCLEOTIDE SEQUENCE [LARGE SCALE GENOMIC DNA]</scope>
    <source>
        <strain evidence="2 3">29_1</strain>
    </source>
</reference>
<evidence type="ECO:0000256" key="1">
    <source>
        <dbReference type="SAM" id="Phobius"/>
    </source>
</evidence>
<dbReference type="HOGENOM" id="CLU_2069109_0_0_9"/>